<evidence type="ECO:0000313" key="3">
    <source>
        <dbReference type="Proteomes" id="UP000515121"/>
    </source>
</evidence>
<feature type="domain" description="U1-type" evidence="2">
    <location>
        <begin position="382"/>
        <end position="416"/>
    </location>
</feature>
<dbReference type="Gene3D" id="3.30.160.60">
    <property type="entry name" value="Classic Zinc Finger"/>
    <property type="match status" value="2"/>
</dbReference>
<feature type="region of interest" description="Disordered" evidence="1">
    <location>
        <begin position="525"/>
        <end position="580"/>
    </location>
</feature>
<dbReference type="SUPFAM" id="SSF57667">
    <property type="entry name" value="beta-beta-alpha zinc fingers"/>
    <property type="match status" value="2"/>
</dbReference>
<feature type="compositionally biased region" description="Polar residues" evidence="1">
    <location>
        <begin position="300"/>
        <end position="310"/>
    </location>
</feature>
<dbReference type="GO" id="GO:0003676">
    <property type="term" value="F:nucleic acid binding"/>
    <property type="evidence" value="ECO:0007669"/>
    <property type="project" value="InterPro"/>
</dbReference>
<dbReference type="OrthoDB" id="434647at2759"/>
<feature type="region of interest" description="Disordered" evidence="1">
    <location>
        <begin position="619"/>
        <end position="657"/>
    </location>
</feature>
<dbReference type="InterPro" id="IPR013087">
    <property type="entry name" value="Znf_C2H2_type"/>
</dbReference>
<dbReference type="KEGG" id="dzi:111313764"/>
<protein>
    <submittedName>
        <fullName evidence="4">Uncharacterized protein LOC111313764 isoform X1</fullName>
    </submittedName>
</protein>
<evidence type="ECO:0000313" key="4">
    <source>
        <dbReference type="RefSeq" id="XP_022770237.1"/>
    </source>
</evidence>
<dbReference type="Proteomes" id="UP000515121">
    <property type="component" value="Unplaced"/>
</dbReference>
<name>A0A6P6AZ92_DURZI</name>
<feature type="region of interest" description="Disordered" evidence="1">
    <location>
        <begin position="292"/>
        <end position="377"/>
    </location>
</feature>
<feature type="compositionally biased region" description="Basic residues" evidence="1">
    <location>
        <begin position="349"/>
        <end position="359"/>
    </location>
</feature>
<feature type="domain" description="U1-type" evidence="2">
    <location>
        <begin position="226"/>
        <end position="260"/>
    </location>
</feature>
<feature type="compositionally biased region" description="Basic and acidic residues" evidence="1">
    <location>
        <begin position="311"/>
        <end position="324"/>
    </location>
</feature>
<accession>A0A6P6AZ92</accession>
<sequence>MEYTAEQQRYQQQYQYQQQAYEYDPSQHDQSAAYYAYANQQQQQQYQYYPPQESYSQQYPQFYQEAAPIHPPGVPLDHHNQATVFYPPQSAVEPQYQQVIAASGSDSATAAANFVGNIDIVQRDNPPPQMQTAYRGGRRGGRPFRGGSRGHVGNRGLRPDGTAPPRNRGHGHSGSRHFASNGVTSSFSNSVLDPSSAAAVMPPSALVPGQSTVAAQVPAAPLLPPPRMAWCELCRVDCNRPEILEQHKNGKRHKKNLQAHEEMQKLNKVITGQQSVQVPNSGSEVVKLKKVEASEEKQQQETSPSLAATNDNKKETEKQKDIVNKSEVSTTDPVEAKMKLKDPSEARGRGFKRKMRGGRGSKYMKCNEGPRRPVEPPKPKGGIPFMCELCNVKCESQVVFNSHLAGKKHVANLKRFHGHQALYGEAGLQALYPPNFNASSSSFIPQIQQGLTDPQVVLAQLLTYVLSQAQVPGLAAPQLSLPAATLAPAQIPLSSSDNQYPHMFTQGSLATSEMREVTMKAEAETGQHYSAAKSEASPFAGNNKAESQTSESEKNDMSRQQSFTAKFEVPPTAGSDVKVGNGALDLENKAVMPPMDNPTCATSEYLAIGDKPFLSSTSECKTVSLDPVDESGSNNDSEEPEEDPEEEVEDDSGEQNK</sequence>
<dbReference type="PANTHER" id="PTHR47487:SF3">
    <property type="entry name" value="GLUTENIN, HIGH MOLECULAR WEIGHT SUBUNIT 12-LIKE"/>
    <property type="match status" value="1"/>
</dbReference>
<dbReference type="InterPro" id="IPR036236">
    <property type="entry name" value="Znf_C2H2_sf"/>
</dbReference>
<dbReference type="RefSeq" id="XP_022770237.1">
    <property type="nucleotide sequence ID" value="XM_022914502.1"/>
</dbReference>
<dbReference type="SMART" id="SM00451">
    <property type="entry name" value="ZnF_U1"/>
    <property type="match status" value="2"/>
</dbReference>
<evidence type="ECO:0000256" key="1">
    <source>
        <dbReference type="SAM" id="MobiDB-lite"/>
    </source>
</evidence>
<gene>
    <name evidence="4" type="primary">LOC111313764</name>
</gene>
<organism evidence="3 4">
    <name type="scientific">Durio zibethinus</name>
    <name type="common">Durian</name>
    <dbReference type="NCBI Taxonomy" id="66656"/>
    <lineage>
        <taxon>Eukaryota</taxon>
        <taxon>Viridiplantae</taxon>
        <taxon>Streptophyta</taxon>
        <taxon>Embryophyta</taxon>
        <taxon>Tracheophyta</taxon>
        <taxon>Spermatophyta</taxon>
        <taxon>Magnoliopsida</taxon>
        <taxon>eudicotyledons</taxon>
        <taxon>Gunneridae</taxon>
        <taxon>Pentapetalae</taxon>
        <taxon>rosids</taxon>
        <taxon>malvids</taxon>
        <taxon>Malvales</taxon>
        <taxon>Malvaceae</taxon>
        <taxon>Helicteroideae</taxon>
        <taxon>Durio</taxon>
    </lineage>
</organism>
<dbReference type="AlphaFoldDB" id="A0A6P6AZ92"/>
<proteinExistence type="predicted"/>
<feature type="region of interest" description="Disordered" evidence="1">
    <location>
        <begin position="120"/>
        <end position="182"/>
    </location>
</feature>
<evidence type="ECO:0000259" key="2">
    <source>
        <dbReference type="SMART" id="SM00451"/>
    </source>
</evidence>
<dbReference type="GeneID" id="111313764"/>
<feature type="compositionally biased region" description="Acidic residues" evidence="1">
    <location>
        <begin position="636"/>
        <end position="657"/>
    </location>
</feature>
<keyword evidence="3" id="KW-1185">Reference proteome</keyword>
<dbReference type="GO" id="GO:0008270">
    <property type="term" value="F:zinc ion binding"/>
    <property type="evidence" value="ECO:0007669"/>
    <property type="project" value="InterPro"/>
</dbReference>
<feature type="compositionally biased region" description="Basic and acidic residues" evidence="1">
    <location>
        <begin position="368"/>
        <end position="377"/>
    </location>
</feature>
<feature type="compositionally biased region" description="Basic and acidic residues" evidence="1">
    <location>
        <begin position="334"/>
        <end position="348"/>
    </location>
</feature>
<reference evidence="4" key="1">
    <citation type="submission" date="2025-08" db="UniProtKB">
        <authorList>
            <consortium name="RefSeq"/>
        </authorList>
    </citation>
    <scope>IDENTIFICATION</scope>
    <source>
        <tissue evidence="4">Fruit stalk</tissue>
    </source>
</reference>
<dbReference type="InterPro" id="IPR003604">
    <property type="entry name" value="Matrin/U1-like-C_Znf_C2H2"/>
</dbReference>
<dbReference type="PANTHER" id="PTHR47487">
    <property type="entry name" value="OS06G0651300 PROTEIN-RELATED"/>
    <property type="match status" value="1"/>
</dbReference>
<dbReference type="Pfam" id="PF12874">
    <property type="entry name" value="zf-met"/>
    <property type="match status" value="2"/>
</dbReference>